<dbReference type="Gene3D" id="1.25.10.10">
    <property type="entry name" value="Leucine-rich Repeat Variant"/>
    <property type="match status" value="1"/>
</dbReference>
<dbReference type="GO" id="GO:0005634">
    <property type="term" value="C:nucleus"/>
    <property type="evidence" value="ECO:0007669"/>
    <property type="project" value="TreeGrafter"/>
</dbReference>
<evidence type="ECO:0000313" key="3">
    <source>
        <dbReference type="Proteomes" id="UP001162972"/>
    </source>
</evidence>
<proteinExistence type="predicted"/>
<organism evidence="2 3">
    <name type="scientific">Salix udensis</name>
    <dbReference type="NCBI Taxonomy" id="889485"/>
    <lineage>
        <taxon>Eukaryota</taxon>
        <taxon>Viridiplantae</taxon>
        <taxon>Streptophyta</taxon>
        <taxon>Embryophyta</taxon>
        <taxon>Tracheophyta</taxon>
        <taxon>Spermatophyta</taxon>
        <taxon>Magnoliopsida</taxon>
        <taxon>eudicotyledons</taxon>
        <taxon>Gunneridae</taxon>
        <taxon>Pentapetalae</taxon>
        <taxon>rosids</taxon>
        <taxon>fabids</taxon>
        <taxon>Malpighiales</taxon>
        <taxon>Salicaceae</taxon>
        <taxon>Saliceae</taxon>
        <taxon>Salix</taxon>
    </lineage>
</organism>
<dbReference type="InterPro" id="IPR045478">
    <property type="entry name" value="Exportin-5_C"/>
</dbReference>
<dbReference type="GO" id="GO:0042565">
    <property type="term" value="C:RNA nuclear export complex"/>
    <property type="evidence" value="ECO:0007669"/>
    <property type="project" value="TreeGrafter"/>
</dbReference>
<dbReference type="PANTHER" id="PTHR11223">
    <property type="entry name" value="EXPORTIN 1/5"/>
    <property type="match status" value="1"/>
</dbReference>
<sequence>MSIPFAVKDPSVSSARHARLQICTSFIRIAKAADKKRSTPYERNSRYHGIYAKRGFSARGEHNLLGEAFLVMASAAGTQQQQEVLAWLLEPLSQQWTQLEWQNNYLSEPLGLDPFVLRDSIHVVNFPHCNIL</sequence>
<dbReference type="Proteomes" id="UP001162972">
    <property type="component" value="Chromosome 13"/>
</dbReference>
<dbReference type="InterPro" id="IPR011989">
    <property type="entry name" value="ARM-like"/>
</dbReference>
<dbReference type="PANTHER" id="PTHR11223:SF3">
    <property type="entry name" value="EXPORTIN-5"/>
    <property type="match status" value="1"/>
</dbReference>
<dbReference type="EMBL" id="JAPFFJ010000002">
    <property type="protein sequence ID" value="KAJ6434325.1"/>
    <property type="molecule type" value="Genomic_DNA"/>
</dbReference>
<dbReference type="GO" id="GO:0003723">
    <property type="term" value="F:RNA binding"/>
    <property type="evidence" value="ECO:0007669"/>
    <property type="project" value="TreeGrafter"/>
</dbReference>
<dbReference type="GO" id="GO:0005049">
    <property type="term" value="F:nuclear export signal receptor activity"/>
    <property type="evidence" value="ECO:0007669"/>
    <property type="project" value="InterPro"/>
</dbReference>
<feature type="domain" description="Exportin-5 C-terminal" evidence="1">
    <location>
        <begin position="2"/>
        <end position="112"/>
    </location>
</feature>
<protein>
    <recommendedName>
        <fullName evidence="1">Exportin-5 C-terminal domain-containing protein</fullName>
    </recommendedName>
</protein>
<keyword evidence="3" id="KW-1185">Reference proteome</keyword>
<accession>A0AAD6L488</accession>
<evidence type="ECO:0000259" key="1">
    <source>
        <dbReference type="Pfam" id="PF19273"/>
    </source>
</evidence>
<dbReference type="AlphaFoldDB" id="A0AAD6L488"/>
<name>A0AAD6L488_9ROSI</name>
<dbReference type="Pfam" id="PF19273">
    <property type="entry name" value="Exportin-5"/>
    <property type="match status" value="1"/>
</dbReference>
<comment type="caution">
    <text evidence="2">The sequence shown here is derived from an EMBL/GenBank/DDBJ whole genome shotgun (WGS) entry which is preliminary data.</text>
</comment>
<dbReference type="GO" id="GO:0006405">
    <property type="term" value="P:RNA export from nucleus"/>
    <property type="evidence" value="ECO:0007669"/>
    <property type="project" value="TreeGrafter"/>
</dbReference>
<reference evidence="2 3" key="1">
    <citation type="journal article" date="2023" name="Int. J. Mol. Sci.">
        <title>De Novo Assembly and Annotation of 11 Diverse Shrub Willow (Salix) Genomes Reveals Novel Gene Organization in Sex-Linked Regions.</title>
        <authorList>
            <person name="Hyden B."/>
            <person name="Feng K."/>
            <person name="Yates T.B."/>
            <person name="Jawdy S."/>
            <person name="Cereghino C."/>
            <person name="Smart L.B."/>
            <person name="Muchero W."/>
        </authorList>
    </citation>
    <scope>NUCLEOTIDE SEQUENCE [LARGE SCALE GENOMIC DNA]</scope>
    <source>
        <tissue evidence="2">Shoot tip</tissue>
    </source>
</reference>
<dbReference type="InterPro" id="IPR045065">
    <property type="entry name" value="XPO1/5"/>
</dbReference>
<dbReference type="GO" id="GO:0006611">
    <property type="term" value="P:protein export from nucleus"/>
    <property type="evidence" value="ECO:0007669"/>
    <property type="project" value="InterPro"/>
</dbReference>
<dbReference type="GO" id="GO:0005737">
    <property type="term" value="C:cytoplasm"/>
    <property type="evidence" value="ECO:0007669"/>
    <property type="project" value="TreeGrafter"/>
</dbReference>
<gene>
    <name evidence="2" type="ORF">OIU84_017936</name>
</gene>
<evidence type="ECO:0000313" key="2">
    <source>
        <dbReference type="EMBL" id="KAJ6434325.1"/>
    </source>
</evidence>